<reference evidence="1 2" key="1">
    <citation type="submission" date="2022-09" db="EMBL/GenBank/DDBJ databases">
        <authorList>
            <person name="Palmer J.M."/>
        </authorList>
    </citation>
    <scope>NUCLEOTIDE SEQUENCE [LARGE SCALE GENOMIC DNA]</scope>
    <source>
        <strain evidence="1 2">DSM 7382</strain>
    </source>
</reference>
<proteinExistence type="predicted"/>
<keyword evidence="2" id="KW-1185">Reference proteome</keyword>
<comment type="caution">
    <text evidence="1">The sequence shown here is derived from an EMBL/GenBank/DDBJ whole genome shotgun (WGS) entry which is preliminary data.</text>
</comment>
<gene>
    <name evidence="1" type="ORF">QCA50_006745</name>
</gene>
<organism evidence="1 2">
    <name type="scientific">Cerrena zonata</name>
    <dbReference type="NCBI Taxonomy" id="2478898"/>
    <lineage>
        <taxon>Eukaryota</taxon>
        <taxon>Fungi</taxon>
        <taxon>Dikarya</taxon>
        <taxon>Basidiomycota</taxon>
        <taxon>Agaricomycotina</taxon>
        <taxon>Agaricomycetes</taxon>
        <taxon>Polyporales</taxon>
        <taxon>Cerrenaceae</taxon>
        <taxon>Cerrena</taxon>
    </lineage>
</organism>
<evidence type="ECO:0000313" key="2">
    <source>
        <dbReference type="Proteomes" id="UP001385951"/>
    </source>
</evidence>
<protein>
    <submittedName>
        <fullName evidence="1">Uncharacterized protein</fullName>
    </submittedName>
</protein>
<accession>A0AAW0GKC8</accession>
<name>A0AAW0GKC8_9APHY</name>
<dbReference type="EMBL" id="JASBNA010000007">
    <property type="protein sequence ID" value="KAK7690099.1"/>
    <property type="molecule type" value="Genomic_DNA"/>
</dbReference>
<evidence type="ECO:0000313" key="1">
    <source>
        <dbReference type="EMBL" id="KAK7690099.1"/>
    </source>
</evidence>
<dbReference type="Proteomes" id="UP001385951">
    <property type="component" value="Unassembled WGS sequence"/>
</dbReference>
<dbReference type="AlphaFoldDB" id="A0AAW0GKC8"/>
<sequence>MRSFFLRRRLRQRIDEAMAAGMWPLPDAGPGSRRRGFGEKPQLWDASLGGTGDGGWEKFKPVSVRLISYETNASPPPAPQPKTALFQMINPFSHMRSWRRSRSASTSSSLTSPDSAPALLELPASSSTVLVDDTIQSASEVEVSVIIAMPDPHRPSNGLSPAEFVSGKGKERLSSADSYWSEHEEGVPDVVLGACRVSLKSTDSDSMRP</sequence>